<protein>
    <submittedName>
        <fullName evidence="2">Secreted protein</fullName>
    </submittedName>
</protein>
<accession>A0A1I7ZGM6</accession>
<dbReference type="AlphaFoldDB" id="A0A1I7ZGM6"/>
<dbReference type="Proteomes" id="UP000095287">
    <property type="component" value="Unplaced"/>
</dbReference>
<sequence>MTMSLLWLDRSRSMLVLGICLRVPPVFFYSPWATPFLLSLQSLSPNGAWEQYQGERSGEQGEKAYWVQLFLLLTLFTVFVA</sequence>
<reference evidence="2" key="1">
    <citation type="submission" date="2016-11" db="UniProtKB">
        <authorList>
            <consortium name="WormBaseParasite"/>
        </authorList>
    </citation>
    <scope>IDENTIFICATION</scope>
</reference>
<evidence type="ECO:0000313" key="1">
    <source>
        <dbReference type="Proteomes" id="UP000095287"/>
    </source>
</evidence>
<dbReference type="WBParaSite" id="L893_g2601.t1">
    <property type="protein sequence ID" value="L893_g2601.t1"/>
    <property type="gene ID" value="L893_g2601"/>
</dbReference>
<organism evidence="1 2">
    <name type="scientific">Steinernema glaseri</name>
    <dbReference type="NCBI Taxonomy" id="37863"/>
    <lineage>
        <taxon>Eukaryota</taxon>
        <taxon>Metazoa</taxon>
        <taxon>Ecdysozoa</taxon>
        <taxon>Nematoda</taxon>
        <taxon>Chromadorea</taxon>
        <taxon>Rhabditida</taxon>
        <taxon>Tylenchina</taxon>
        <taxon>Panagrolaimomorpha</taxon>
        <taxon>Strongyloidoidea</taxon>
        <taxon>Steinernematidae</taxon>
        <taxon>Steinernema</taxon>
    </lineage>
</organism>
<name>A0A1I7ZGM6_9BILA</name>
<keyword evidence="1" id="KW-1185">Reference proteome</keyword>
<evidence type="ECO:0000313" key="2">
    <source>
        <dbReference type="WBParaSite" id="L893_g2601.t1"/>
    </source>
</evidence>
<proteinExistence type="predicted"/>